<evidence type="ECO:0000256" key="8">
    <source>
        <dbReference type="SAM" id="Phobius"/>
    </source>
</evidence>
<organism evidence="9 10">
    <name type="scientific">Intestinimonas butyriciproducens</name>
    <dbReference type="NCBI Taxonomy" id="1297617"/>
    <lineage>
        <taxon>Bacteria</taxon>
        <taxon>Bacillati</taxon>
        <taxon>Bacillota</taxon>
        <taxon>Clostridia</taxon>
        <taxon>Eubacteriales</taxon>
        <taxon>Intestinimonas</taxon>
    </lineage>
</organism>
<evidence type="ECO:0000256" key="2">
    <source>
        <dbReference type="ARBA" id="ARBA00007776"/>
    </source>
</evidence>
<feature type="transmembrane region" description="Helical" evidence="8">
    <location>
        <begin position="40"/>
        <end position="64"/>
    </location>
</feature>
<evidence type="ECO:0000313" key="10">
    <source>
        <dbReference type="Proteomes" id="UP000245778"/>
    </source>
</evidence>
<keyword evidence="3" id="KW-1003">Cell membrane</keyword>
<proteinExistence type="inferred from homology"/>
<dbReference type="EMBL" id="QEKK01000001">
    <property type="protein sequence ID" value="PVY59977.1"/>
    <property type="molecule type" value="Genomic_DNA"/>
</dbReference>
<comment type="similarity">
    <text evidence="2">Belongs to the MreD family.</text>
</comment>
<evidence type="ECO:0000256" key="4">
    <source>
        <dbReference type="ARBA" id="ARBA00022692"/>
    </source>
</evidence>
<evidence type="ECO:0000313" key="9">
    <source>
        <dbReference type="EMBL" id="PVY59977.1"/>
    </source>
</evidence>
<evidence type="ECO:0000256" key="7">
    <source>
        <dbReference type="ARBA" id="ARBA00023136"/>
    </source>
</evidence>
<dbReference type="InterPro" id="IPR007227">
    <property type="entry name" value="Cell_shape_determining_MreD"/>
</dbReference>
<dbReference type="GO" id="GO:0005886">
    <property type="term" value="C:plasma membrane"/>
    <property type="evidence" value="ECO:0007669"/>
    <property type="project" value="UniProtKB-SubCell"/>
</dbReference>
<keyword evidence="7 8" id="KW-0472">Membrane</keyword>
<dbReference type="RefSeq" id="WP_075704977.1">
    <property type="nucleotide sequence ID" value="NZ_CAMREZ010000004.1"/>
</dbReference>
<keyword evidence="4 8" id="KW-0812">Transmembrane</keyword>
<evidence type="ECO:0000256" key="3">
    <source>
        <dbReference type="ARBA" id="ARBA00022475"/>
    </source>
</evidence>
<evidence type="ECO:0000256" key="6">
    <source>
        <dbReference type="ARBA" id="ARBA00022989"/>
    </source>
</evidence>
<dbReference type="GO" id="GO:0008360">
    <property type="term" value="P:regulation of cell shape"/>
    <property type="evidence" value="ECO:0007669"/>
    <property type="project" value="UniProtKB-KW"/>
</dbReference>
<sequence length="170" mass="18277">MTRQDFILKWLFYALALLPVWWMDTFVLGRFPVLGVAPMLLPVAAVAVAVLEGALAGAGFGLAVGVLCDAVYFGGHGFLTLGLCLIGWGAGAASQYVLSRNFGGCLLCAAAGLVLIDMVRVFAGLFTGLASLPALLRVALPEVLWSLCFVCLLYPWFAWVRGRIIHFLRL</sequence>
<protein>
    <submittedName>
        <fullName evidence="9">Rod shape-determining protein MreD</fullName>
    </submittedName>
</protein>
<evidence type="ECO:0000256" key="5">
    <source>
        <dbReference type="ARBA" id="ARBA00022960"/>
    </source>
</evidence>
<feature type="transmembrane region" description="Helical" evidence="8">
    <location>
        <begin position="6"/>
        <end position="28"/>
    </location>
</feature>
<dbReference type="GeneID" id="93227780"/>
<name>A0A2U1CGN7_9FIRM</name>
<comment type="subcellular location">
    <subcellularLocation>
        <location evidence="1">Cell membrane</location>
        <topology evidence="1">Multi-pass membrane protein</topology>
    </subcellularLocation>
</comment>
<reference evidence="9 10" key="1">
    <citation type="submission" date="2018-04" db="EMBL/GenBank/DDBJ databases">
        <title>Genomic Encyclopedia of Type Strains, Phase IV (KMG-IV): sequencing the most valuable type-strain genomes for metagenomic binning, comparative biology and taxonomic classification.</title>
        <authorList>
            <person name="Goeker M."/>
        </authorList>
    </citation>
    <scope>NUCLEOTIDE SEQUENCE [LARGE SCALE GENOMIC DNA]</scope>
    <source>
        <strain evidence="9 10">DSM 26588</strain>
    </source>
</reference>
<dbReference type="AlphaFoldDB" id="A0A2U1CGN7"/>
<accession>A0A2U1CGN7</accession>
<gene>
    <name evidence="9" type="ORF">C7373_101493</name>
</gene>
<evidence type="ECO:0000256" key="1">
    <source>
        <dbReference type="ARBA" id="ARBA00004651"/>
    </source>
</evidence>
<keyword evidence="6 8" id="KW-1133">Transmembrane helix</keyword>
<dbReference type="Proteomes" id="UP000245778">
    <property type="component" value="Unassembled WGS sequence"/>
</dbReference>
<feature type="transmembrane region" description="Helical" evidence="8">
    <location>
        <begin position="143"/>
        <end position="160"/>
    </location>
</feature>
<dbReference type="OrthoDB" id="1850284at2"/>
<comment type="caution">
    <text evidence="9">The sequence shown here is derived from an EMBL/GenBank/DDBJ whole genome shotgun (WGS) entry which is preliminary data.</text>
</comment>
<keyword evidence="5" id="KW-0133">Cell shape</keyword>
<feature type="transmembrane region" description="Helical" evidence="8">
    <location>
        <begin position="102"/>
        <end position="123"/>
    </location>
</feature>
<dbReference type="Pfam" id="PF04093">
    <property type="entry name" value="MreD"/>
    <property type="match status" value="1"/>
</dbReference>
<feature type="transmembrane region" description="Helical" evidence="8">
    <location>
        <begin position="70"/>
        <end position="90"/>
    </location>
</feature>